<comment type="similarity">
    <text evidence="1">Belongs to the transferase hexapeptide repeat family.</text>
</comment>
<evidence type="ECO:0000313" key="3">
    <source>
        <dbReference type="Proteomes" id="UP001596101"/>
    </source>
</evidence>
<dbReference type="PANTHER" id="PTHR43300">
    <property type="entry name" value="ACETYLTRANSFERASE"/>
    <property type="match status" value="1"/>
</dbReference>
<dbReference type="SUPFAM" id="SSF51161">
    <property type="entry name" value="Trimeric LpxA-like enzymes"/>
    <property type="match status" value="1"/>
</dbReference>
<keyword evidence="3" id="KW-1185">Reference proteome</keyword>
<dbReference type="PANTHER" id="PTHR43300:SF4">
    <property type="entry name" value="ACYL-[ACYL-CARRIER-PROTEIN]--UDP-N-ACETYLGLUCOSAMINE O-ACYLTRANSFERASE"/>
    <property type="match status" value="1"/>
</dbReference>
<name>A0ABW0MGK4_9BURK</name>
<dbReference type="InterPro" id="IPR020019">
    <property type="entry name" value="AcTrfase_PglD-like"/>
</dbReference>
<comment type="caution">
    <text evidence="2">The sequence shown here is derived from an EMBL/GenBank/DDBJ whole genome shotgun (WGS) entry which is preliminary data.</text>
</comment>
<dbReference type="InterPro" id="IPR011004">
    <property type="entry name" value="Trimer_LpxA-like_sf"/>
</dbReference>
<organism evidence="2 3">
    <name type="scientific">Massilia suwonensis</name>
    <dbReference type="NCBI Taxonomy" id="648895"/>
    <lineage>
        <taxon>Bacteria</taxon>
        <taxon>Pseudomonadati</taxon>
        <taxon>Pseudomonadota</taxon>
        <taxon>Betaproteobacteria</taxon>
        <taxon>Burkholderiales</taxon>
        <taxon>Oxalobacteraceae</taxon>
        <taxon>Telluria group</taxon>
        <taxon>Massilia</taxon>
    </lineage>
</organism>
<reference evidence="3" key="1">
    <citation type="journal article" date="2019" name="Int. J. Syst. Evol. Microbiol.">
        <title>The Global Catalogue of Microorganisms (GCM) 10K type strain sequencing project: providing services to taxonomists for standard genome sequencing and annotation.</title>
        <authorList>
            <consortium name="The Broad Institute Genomics Platform"/>
            <consortium name="The Broad Institute Genome Sequencing Center for Infectious Disease"/>
            <person name="Wu L."/>
            <person name="Ma J."/>
        </authorList>
    </citation>
    <scope>NUCLEOTIDE SEQUENCE [LARGE SCALE GENOMIC DNA]</scope>
    <source>
        <strain evidence="3">CCUG 43111</strain>
    </source>
</reference>
<protein>
    <submittedName>
        <fullName evidence="2">Acetyltransferase</fullName>
    </submittedName>
</protein>
<evidence type="ECO:0000313" key="2">
    <source>
        <dbReference type="EMBL" id="MFC5476710.1"/>
    </source>
</evidence>
<dbReference type="Proteomes" id="UP001596101">
    <property type="component" value="Unassembled WGS sequence"/>
</dbReference>
<sequence>MNKRKLVIVGDSAFAEIAREYFDVDTDYQVVAFAVEAAYLKQEALHGLPVVAFEQLTALYPPQEHDVFVAVVYTQLNRLRARLAGAAKDMGYRLASYVSPRAFVWRNVKLGEHVFIFEDNTVQPFVEIGNNVVLWSGNHIGHHSKLRDNIFVSSHVVISGFCDIGENAFLGVNASIANNVTVGRDNWVGPGVTLMKDTVPDSLFKAEHAEPAKVTATRFFRVDR</sequence>
<gene>
    <name evidence="2" type="ORF">ACFPQ5_00810</name>
</gene>
<proteinExistence type="inferred from homology"/>
<dbReference type="RefSeq" id="WP_379750945.1">
    <property type="nucleotide sequence ID" value="NZ_JBHSMR010000001.1"/>
</dbReference>
<dbReference type="EMBL" id="JBHSMR010000001">
    <property type="protein sequence ID" value="MFC5476710.1"/>
    <property type="molecule type" value="Genomic_DNA"/>
</dbReference>
<evidence type="ECO:0000256" key="1">
    <source>
        <dbReference type="ARBA" id="ARBA00007274"/>
    </source>
</evidence>
<dbReference type="CDD" id="cd03360">
    <property type="entry name" value="LbH_AT_putative"/>
    <property type="match status" value="1"/>
</dbReference>
<accession>A0ABW0MGK4</accession>
<dbReference type="InterPro" id="IPR050179">
    <property type="entry name" value="Trans_hexapeptide_repeat"/>
</dbReference>
<dbReference type="Gene3D" id="2.160.10.10">
    <property type="entry name" value="Hexapeptide repeat proteins"/>
    <property type="match status" value="1"/>
</dbReference>